<proteinExistence type="predicted"/>
<dbReference type="EMBL" id="WOFH01000005">
    <property type="protein sequence ID" value="MUN38344.1"/>
    <property type="molecule type" value="Genomic_DNA"/>
</dbReference>
<dbReference type="InterPro" id="IPR029063">
    <property type="entry name" value="SAM-dependent_MTases_sf"/>
</dbReference>
<dbReference type="Pfam" id="PF04672">
    <property type="entry name" value="Methyltransf_19"/>
    <property type="match status" value="1"/>
</dbReference>
<keyword evidence="2" id="KW-1185">Reference proteome</keyword>
<dbReference type="SUPFAM" id="SSF53335">
    <property type="entry name" value="S-adenosyl-L-methionine-dependent methyltransferases"/>
    <property type="match status" value="1"/>
</dbReference>
<name>A0A7K1L1L4_9ACTN</name>
<evidence type="ECO:0000313" key="1">
    <source>
        <dbReference type="EMBL" id="MUN38344.1"/>
    </source>
</evidence>
<dbReference type="PIRSF" id="PIRSF017393">
    <property type="entry name" value="MTase_SAV2177"/>
    <property type="match status" value="1"/>
</dbReference>
<evidence type="ECO:0000313" key="2">
    <source>
        <dbReference type="Proteomes" id="UP000432015"/>
    </source>
</evidence>
<reference evidence="1 2" key="1">
    <citation type="submission" date="2019-11" db="EMBL/GenBank/DDBJ databases">
        <authorList>
            <person name="Cao P."/>
        </authorList>
    </citation>
    <scope>NUCLEOTIDE SEQUENCE [LARGE SCALE GENOMIC DNA]</scope>
    <source>
        <strain evidence="1 2">NEAU-AAG5</strain>
    </source>
</reference>
<keyword evidence="1" id="KW-0489">Methyltransferase</keyword>
<gene>
    <name evidence="1" type="ORF">GNZ18_17290</name>
</gene>
<comment type="caution">
    <text evidence="1">The sequence shown here is derived from an EMBL/GenBank/DDBJ whole genome shotgun (WGS) entry which is preliminary data.</text>
</comment>
<sequence length="277" mass="30706">MTLEAAPTGVDVSTPNVARIYDYFLNGKDNFAADREAAEQIIRAAPATRATAWANRHFLARVVRFLALEAGIDQFLDIGCGLPTQHNVHEVAQAARPDASVVYVDNDTMVLTHARALLATQPRTVVIGGDLHDPDAILLDPELRSVLDLDRPVALLMLSVLHCVPDDEPVRRSVRRFRDVLAPGSYLAVSHITRPTASSAYRRNAEQGARTYKDLGVNMSMTFREREQLVELFRGWEVLPPGLVNLPDWRPDPCPEPTSMCELPATYLCGVARMITR</sequence>
<keyword evidence="1" id="KW-0808">Transferase</keyword>
<dbReference type="GO" id="GO:0032259">
    <property type="term" value="P:methylation"/>
    <property type="evidence" value="ECO:0007669"/>
    <property type="project" value="UniProtKB-KW"/>
</dbReference>
<organism evidence="1 2">
    <name type="scientific">Actinomadura litoris</name>
    <dbReference type="NCBI Taxonomy" id="2678616"/>
    <lineage>
        <taxon>Bacteria</taxon>
        <taxon>Bacillati</taxon>
        <taxon>Actinomycetota</taxon>
        <taxon>Actinomycetes</taxon>
        <taxon>Streptosporangiales</taxon>
        <taxon>Thermomonosporaceae</taxon>
        <taxon>Actinomadura</taxon>
    </lineage>
</organism>
<dbReference type="GO" id="GO:0008168">
    <property type="term" value="F:methyltransferase activity"/>
    <property type="evidence" value="ECO:0007669"/>
    <property type="project" value="UniProtKB-KW"/>
</dbReference>
<dbReference type="RefSeq" id="WP_156217452.1">
    <property type="nucleotide sequence ID" value="NZ_WOFH01000005.1"/>
</dbReference>
<dbReference type="Proteomes" id="UP000432015">
    <property type="component" value="Unassembled WGS sequence"/>
</dbReference>
<dbReference type="AlphaFoldDB" id="A0A7K1L1L4"/>
<protein>
    <submittedName>
        <fullName evidence="1">SAM-dependent methyltransferase</fullName>
    </submittedName>
</protein>
<dbReference type="CDD" id="cd02440">
    <property type="entry name" value="AdoMet_MTases"/>
    <property type="match status" value="1"/>
</dbReference>
<dbReference type="Gene3D" id="3.40.50.150">
    <property type="entry name" value="Vaccinia Virus protein VP39"/>
    <property type="match status" value="1"/>
</dbReference>
<dbReference type="InterPro" id="IPR006764">
    <property type="entry name" value="SAM_dep_MeTrfase_SAV2177_type"/>
</dbReference>
<accession>A0A7K1L1L4</accession>